<keyword evidence="7 8" id="KW-0131">Cell cycle</keyword>
<evidence type="ECO:0000256" key="5">
    <source>
        <dbReference type="ARBA" id="ARBA00023136"/>
    </source>
</evidence>
<evidence type="ECO:0000256" key="4">
    <source>
        <dbReference type="ARBA" id="ARBA00023054"/>
    </source>
</evidence>
<dbReference type="GO" id="GO:0005886">
    <property type="term" value="C:plasma membrane"/>
    <property type="evidence" value="ECO:0007669"/>
    <property type="project" value="UniProtKB-SubCell"/>
</dbReference>
<reference evidence="10 11" key="1">
    <citation type="journal article" date="2016" name="Front. Microbiol.">
        <title>Microevolution Analysis of Bacillus coahuilensis Unveils Differences in Phosphorus Acquisition Strategies and Their Regulation.</title>
        <authorList>
            <person name="Gomez-Lunar Z."/>
            <person name="Hernandez-Gonzalez I."/>
            <person name="Rodriguez-Torres M.D."/>
            <person name="Souza V."/>
            <person name="Olmedo-Alvarez G."/>
        </authorList>
    </citation>
    <scope>NUCLEOTIDE SEQUENCE [LARGE SCALE GENOMIC DNA]</scope>
    <source>
        <strain evidence="11">p1.1.43</strain>
    </source>
</reference>
<evidence type="ECO:0000256" key="8">
    <source>
        <dbReference type="HAMAP-Rule" id="MF_00728"/>
    </source>
</evidence>
<dbReference type="Proteomes" id="UP000074108">
    <property type="component" value="Unassembled WGS sequence"/>
</dbReference>
<protein>
    <recommendedName>
        <fullName evidence="8">Septation ring formation regulator EzrA</fullName>
    </recommendedName>
</protein>
<dbReference type="GO" id="GO:0000921">
    <property type="term" value="P:septin ring assembly"/>
    <property type="evidence" value="ECO:0007669"/>
    <property type="project" value="InterPro"/>
</dbReference>
<dbReference type="RefSeq" id="WP_059351461.1">
    <property type="nucleotide sequence ID" value="NZ_LDYG01000035.1"/>
</dbReference>
<comment type="caution">
    <text evidence="10">The sequence shown here is derived from an EMBL/GenBank/DDBJ whole genome shotgun (WGS) entry which is preliminary data.</text>
</comment>
<keyword evidence="6 8" id="KW-0717">Septation</keyword>
<keyword evidence="11" id="KW-1185">Reference proteome</keyword>
<dbReference type="GO" id="GO:0005940">
    <property type="term" value="C:septin ring"/>
    <property type="evidence" value="ECO:0007669"/>
    <property type="project" value="InterPro"/>
</dbReference>
<gene>
    <name evidence="8" type="primary">ezrA</name>
    <name evidence="10" type="ORF">Q75_11680</name>
</gene>
<comment type="function">
    <text evidence="8">Negative regulator of FtsZ ring formation; modulates the frequency and position of FtsZ ring formation. Inhibits FtsZ ring formation at polar sites. Interacts either with FtsZ or with one of its binding partners to promote depolymerization.</text>
</comment>
<keyword evidence="3 8" id="KW-1133">Transmembrane helix</keyword>
<feature type="topological domain" description="Cytoplasmic" evidence="8">
    <location>
        <begin position="22"/>
        <end position="564"/>
    </location>
</feature>
<dbReference type="Pfam" id="PF06160">
    <property type="entry name" value="EzrA"/>
    <property type="match status" value="1"/>
</dbReference>
<dbReference type="STRING" id="1150625.Q75_11680"/>
<feature type="coiled-coil region" evidence="8">
    <location>
        <begin position="377"/>
        <end position="411"/>
    </location>
</feature>
<dbReference type="PATRIC" id="fig|1150625.3.peg.2485"/>
<dbReference type="AlphaFoldDB" id="A0A147K6H3"/>
<accession>A0A147K6H3</accession>
<sequence length="564" mass="66003">MEFLIGIIIVGIILLLVSMFFKKKYYRKVDQLESWKVDMMNNQSILHELSKVKSLKMTGQTEQLFEKWRRQWEDIVAVELPEVEEMLFDAENRIDRFLFHKANAIFTSIEEILNQAEDKVEKIKEELDELVGSEEQNRREMEELSVGFHECKKKLLTQRHQFGPAVVLLEERLADIETNFQAYDEKTNNGDYLEAREIVLNLMKEYDEISSLMETIPSLLQICKQELPQQLKELKDGYYSMSDQGFFLEHLELEGKIISLEKNLIEWQEEVGQLQIDAVHEHVEKAKDEINELYDLLEEEVHGRHYFIQNKEKLKESFYSLKGENESIKVEVDFVKQGYMLQEEELQMANSFELRLKSHIHKFDSIQEMIDGKEIPFSLVSKELQTLREELEKLEENQRLYNEKLQALRQDELTARDKIVELKKSLQETKRKIAQSNLPGLPSQFQDLIQQASGYLANVEESLQEKPLNISVVNHYLENAIRSVEHFVTSTNEIIEQVRLAEKVIQYGNRYRSRYPSVKDGLSAAEAAFRSYEYQAALEQAAAAVEAVEPGALKKIEQWIYEGA</sequence>
<evidence type="ECO:0000256" key="1">
    <source>
        <dbReference type="ARBA" id="ARBA00022618"/>
    </source>
</evidence>
<keyword evidence="1 8" id="KW-0132">Cell division</keyword>
<comment type="subcellular location">
    <subcellularLocation>
        <location evidence="8">Cell membrane</location>
        <topology evidence="8">Single-pass membrane protein</topology>
    </subcellularLocation>
    <text evidence="8">Colocalized with FtsZ to the nascent septal site.</text>
</comment>
<evidence type="ECO:0000256" key="6">
    <source>
        <dbReference type="ARBA" id="ARBA00023210"/>
    </source>
</evidence>
<evidence type="ECO:0000256" key="7">
    <source>
        <dbReference type="ARBA" id="ARBA00023306"/>
    </source>
</evidence>
<evidence type="ECO:0000256" key="2">
    <source>
        <dbReference type="ARBA" id="ARBA00022692"/>
    </source>
</evidence>
<dbReference type="InterPro" id="IPR010379">
    <property type="entry name" value="EzrA"/>
</dbReference>
<feature type="transmembrane region" description="Helical" evidence="9">
    <location>
        <begin position="6"/>
        <end position="21"/>
    </location>
</feature>
<feature type="coiled-coil region" evidence="8">
    <location>
        <begin position="250"/>
        <end position="300"/>
    </location>
</feature>
<dbReference type="GO" id="GO:0000917">
    <property type="term" value="P:division septum assembly"/>
    <property type="evidence" value="ECO:0007669"/>
    <property type="project" value="UniProtKB-KW"/>
</dbReference>
<name>A0A147K6H3_9BACI</name>
<evidence type="ECO:0000313" key="10">
    <source>
        <dbReference type="EMBL" id="KUP05500.1"/>
    </source>
</evidence>
<keyword evidence="5 8" id="KW-0472">Membrane</keyword>
<keyword evidence="2 8" id="KW-0812">Transmembrane</keyword>
<evidence type="ECO:0000313" key="11">
    <source>
        <dbReference type="Proteomes" id="UP000074108"/>
    </source>
</evidence>
<comment type="similarity">
    <text evidence="8">Belongs to the EzrA family.</text>
</comment>
<feature type="coiled-coil region" evidence="8">
    <location>
        <begin position="106"/>
        <end position="186"/>
    </location>
</feature>
<dbReference type="EMBL" id="LDYG01000035">
    <property type="protein sequence ID" value="KUP05500.1"/>
    <property type="molecule type" value="Genomic_DNA"/>
</dbReference>
<keyword evidence="8" id="KW-1003">Cell membrane</keyword>
<dbReference type="NCBIfam" id="NF003413">
    <property type="entry name" value="PRK04778.1-7"/>
    <property type="match status" value="1"/>
</dbReference>
<evidence type="ECO:0000256" key="9">
    <source>
        <dbReference type="SAM" id="Phobius"/>
    </source>
</evidence>
<evidence type="ECO:0000256" key="3">
    <source>
        <dbReference type="ARBA" id="ARBA00022989"/>
    </source>
</evidence>
<feature type="topological domain" description="Extracellular" evidence="8">
    <location>
        <begin position="1"/>
        <end position="2"/>
    </location>
</feature>
<keyword evidence="4 8" id="KW-0175">Coiled coil</keyword>
<dbReference type="OrthoDB" id="1654473at2"/>
<dbReference type="HAMAP" id="MF_00728">
    <property type="entry name" value="EzrA"/>
    <property type="match status" value="1"/>
</dbReference>
<organism evidence="10 11">
    <name type="scientific">Bacillus coahuilensis p1.1.43</name>
    <dbReference type="NCBI Taxonomy" id="1150625"/>
    <lineage>
        <taxon>Bacteria</taxon>
        <taxon>Bacillati</taxon>
        <taxon>Bacillota</taxon>
        <taxon>Bacilli</taxon>
        <taxon>Bacillales</taxon>
        <taxon>Bacillaceae</taxon>
        <taxon>Bacillus</taxon>
    </lineage>
</organism>
<proteinExistence type="inferred from homology"/>